<evidence type="ECO:0000259" key="3">
    <source>
        <dbReference type="Pfam" id="PF07583"/>
    </source>
</evidence>
<dbReference type="PANTHER" id="PTHR35889:SF3">
    <property type="entry name" value="F-BOX DOMAIN-CONTAINING PROTEIN"/>
    <property type="match status" value="1"/>
</dbReference>
<protein>
    <submittedName>
        <fullName evidence="6">Planctomycete cytochrome C</fullName>
    </submittedName>
</protein>
<keyword evidence="7" id="KW-1185">Reference proteome</keyword>
<feature type="domain" description="DUF1549" evidence="3">
    <location>
        <begin position="173"/>
        <end position="367"/>
    </location>
</feature>
<proteinExistence type="predicted"/>
<dbReference type="PANTHER" id="PTHR35889">
    <property type="entry name" value="CYCLOINULO-OLIGOSACCHARIDE FRUCTANOTRANSFERASE-RELATED"/>
    <property type="match status" value="1"/>
</dbReference>
<dbReference type="OrthoDB" id="127107at2"/>
<accession>A0A5C5X8L4</accession>
<evidence type="ECO:0000313" key="7">
    <source>
        <dbReference type="Proteomes" id="UP000316095"/>
    </source>
</evidence>
<feature type="domain" description="3-keto-alpha-glucoside-1,2-lyase/3-keto-2-hydroxy-glucal hydratase" evidence="2">
    <location>
        <begin position="483"/>
        <end position="654"/>
    </location>
</feature>
<keyword evidence="1" id="KW-0175">Coiled coil</keyword>
<dbReference type="Pfam" id="PF07635">
    <property type="entry name" value="PSCyt1"/>
    <property type="match status" value="1"/>
</dbReference>
<feature type="domain" description="DUF1553" evidence="4">
    <location>
        <begin position="804"/>
        <end position="1043"/>
    </location>
</feature>
<comment type="caution">
    <text evidence="6">The sequence shown here is derived from an EMBL/GenBank/DDBJ whole genome shotgun (WGS) entry which is preliminary data.</text>
</comment>
<dbReference type="Pfam" id="PF07587">
    <property type="entry name" value="PSD1"/>
    <property type="match status" value="1"/>
</dbReference>
<dbReference type="Pfam" id="PF07583">
    <property type="entry name" value="PSCyt2"/>
    <property type="match status" value="1"/>
</dbReference>
<evidence type="ECO:0000256" key="1">
    <source>
        <dbReference type="SAM" id="Coils"/>
    </source>
</evidence>
<organism evidence="6 7">
    <name type="scientific">Rubinisphaera italica</name>
    <dbReference type="NCBI Taxonomy" id="2527969"/>
    <lineage>
        <taxon>Bacteria</taxon>
        <taxon>Pseudomonadati</taxon>
        <taxon>Planctomycetota</taxon>
        <taxon>Planctomycetia</taxon>
        <taxon>Planctomycetales</taxon>
        <taxon>Planctomycetaceae</taxon>
        <taxon>Rubinisphaera</taxon>
    </lineage>
</organism>
<dbReference type="InterPro" id="IPR022655">
    <property type="entry name" value="DUF1553"/>
</dbReference>
<dbReference type="Gene3D" id="2.60.120.560">
    <property type="entry name" value="Exo-inulinase, domain 1"/>
    <property type="match status" value="1"/>
</dbReference>
<name>A0A5C5X8L4_9PLAN</name>
<feature type="coiled-coil region" evidence="1">
    <location>
        <begin position="680"/>
        <end position="707"/>
    </location>
</feature>
<dbReference type="Pfam" id="PF06439">
    <property type="entry name" value="3keto-disac_hyd"/>
    <property type="match status" value="1"/>
</dbReference>
<evidence type="ECO:0000313" key="6">
    <source>
        <dbReference type="EMBL" id="TWT59477.1"/>
    </source>
</evidence>
<reference evidence="6 7" key="1">
    <citation type="submission" date="2019-02" db="EMBL/GenBank/DDBJ databases">
        <title>Deep-cultivation of Planctomycetes and their phenomic and genomic characterization uncovers novel biology.</title>
        <authorList>
            <person name="Wiegand S."/>
            <person name="Jogler M."/>
            <person name="Boedeker C."/>
            <person name="Pinto D."/>
            <person name="Vollmers J."/>
            <person name="Rivas-Marin E."/>
            <person name="Kohn T."/>
            <person name="Peeters S.H."/>
            <person name="Heuer A."/>
            <person name="Rast P."/>
            <person name="Oberbeckmann S."/>
            <person name="Bunk B."/>
            <person name="Jeske O."/>
            <person name="Meyerdierks A."/>
            <person name="Storesund J.E."/>
            <person name="Kallscheuer N."/>
            <person name="Luecker S."/>
            <person name="Lage O.M."/>
            <person name="Pohl T."/>
            <person name="Merkel B.J."/>
            <person name="Hornburger P."/>
            <person name="Mueller R.-W."/>
            <person name="Bruemmer F."/>
            <person name="Labrenz M."/>
            <person name="Spormann A.M."/>
            <person name="Op Den Camp H."/>
            <person name="Overmann J."/>
            <person name="Amann R."/>
            <person name="Jetten M.S.M."/>
            <person name="Mascher T."/>
            <person name="Medema M.H."/>
            <person name="Devos D.P."/>
            <person name="Kaster A.-K."/>
            <person name="Ovreas L."/>
            <person name="Rohde M."/>
            <person name="Galperin M.Y."/>
            <person name="Jogler C."/>
        </authorList>
    </citation>
    <scope>NUCLEOTIDE SEQUENCE [LARGE SCALE GENOMIC DNA]</scope>
    <source>
        <strain evidence="6 7">Pan54</strain>
    </source>
</reference>
<dbReference type="InterPro" id="IPR010496">
    <property type="entry name" value="AL/BT2_dom"/>
</dbReference>
<dbReference type="GO" id="GO:0016787">
    <property type="term" value="F:hydrolase activity"/>
    <property type="evidence" value="ECO:0007669"/>
    <property type="project" value="InterPro"/>
</dbReference>
<evidence type="ECO:0000259" key="5">
    <source>
        <dbReference type="Pfam" id="PF07635"/>
    </source>
</evidence>
<evidence type="ECO:0000259" key="2">
    <source>
        <dbReference type="Pfam" id="PF06439"/>
    </source>
</evidence>
<evidence type="ECO:0000259" key="4">
    <source>
        <dbReference type="Pfam" id="PF07587"/>
    </source>
</evidence>
<dbReference type="InterPro" id="IPR011444">
    <property type="entry name" value="DUF1549"/>
</dbReference>
<sequence length="1084" mass="123232">MMMTDSESMPHLSLRLSCLIIGLVIGNPAICSCAETVDYLTTIKPLLESKCYSCHGVLKQEAELRLETRALMQQGGDSGSVIEPGSPDESLLLERITDEEDLRMPPADEGAALKQDEIELIRRWIQEGAIAPEESPPHPPSEHWAFRKIQKPDLPALHASSADSESGSISPNPIDLFLEQKRVELGLKTQPPATRSILIRRLYLDLIGLPPTLEQLQDDRPWNEIVDELLASPHHGERWGRHWMDVWRYSDWYGLGKQLRYSQKHMWRWRDWIVNSLNEDLGYDQMIEQMLAGDEIAPDNPQVIAATGFLARNYYLFNRTTWLDSTIEHTGKAFLGLTLNCAKCHDHKYDPISQVDYYNFRAIFEPHQVRLDPVPGVTNFERDGLPRVFDDHLEEKTFLHVKGDPKNPDETVSISPQVPKLFSNYQPNVLPVELPATAYVPGLREYVQNDHLKNAKSLLESAQQELTAAIKKKSERNYEPFEFVDSFDQPDPMNWEVIGNAWVYKDGKLQRTTSTREPEAIRYKHDIPTDFEVTCRYTATGGATYKSVTFRFDQSDDYSYNNFVYSSAHEPDPKIQAAFTRNDKTSYPGDGRISRPLEVGRSYEIRFAVRDRLMNVWLDGEFVLAYQFPDRQPDGHFAISGFDATVAFDEISIRSLAPEMELTSPKSDKNTSTQNPELVVKIARAKLALAQANLQSLQATIEADEARYVDQPANDVSKSAQHAAHMQAEAKVASARYELLKVGSDEKKQKTAEEILKQAEANLTAAKSGEIPYKTLRASQKALETPADKMEDYPAAYSSTSTGRRTSLAKWMTSPDNPLTARVAVNHVWMRHFGKPLLDSVFDFGLRAKRPVQAELLDYLAAEFMEHNWSFKHLHRLIVTSNAYQLSSSTSDADATTLSVDATNEYYWRMNTRRMESQIVRDCLLQLAGQLDPQLGGPSVDVGNKSKRRSLYFKHSRDQQDKFLTMFDDADLLQCYRRDESIVPQQALALANSELAITMAEQIAKSIDASRPDQDLESFIRTSFETIIARPATPQELLACQDYCTQLAPLVRKRYPDNPEQQAERIRTHLIHSLLNYNDFISIR</sequence>
<dbReference type="InterPro" id="IPR011429">
    <property type="entry name" value="Cyt_c_Planctomycete-type"/>
</dbReference>
<gene>
    <name evidence="6" type="ORF">Pan54_01830</name>
</gene>
<dbReference type="Proteomes" id="UP000316095">
    <property type="component" value="Unassembled WGS sequence"/>
</dbReference>
<feature type="domain" description="Cytochrome C Planctomycete-type" evidence="5">
    <location>
        <begin position="51"/>
        <end position="108"/>
    </location>
</feature>
<dbReference type="AlphaFoldDB" id="A0A5C5X8L4"/>
<dbReference type="RefSeq" id="WP_146501614.1">
    <property type="nucleotide sequence ID" value="NZ_SJPG01000001.1"/>
</dbReference>
<dbReference type="EMBL" id="SJPG01000001">
    <property type="protein sequence ID" value="TWT59477.1"/>
    <property type="molecule type" value="Genomic_DNA"/>
</dbReference>